<sequence length="391" mass="44868">MFEVPQPVDTEEDQYDGVPLVQLHDHPEDLQAFLRALYDPSFIPEGRLNPAFLQVMQGPLKLAQKYEVESLREKTIIRLKTEWPSDLATFDRRETEISEDPQIERYPSANRAVALVKAGGLQDRLVREFATIRKVASHADNFDQPVELSDYEVLFHSQNRFASAVGRYNPPLFTRCASGKCNRRRPAIQSRIISDFANPPENPCFFTGLKAFIHEMRQKGSTVQDLALCNACLDECADHLGELRQDLFRQLPELFNTSQYLAQLARLISLIRINSLAMDSSQISSPVINRVAGFKFKLSVTDEQKAEARDGLINLFRDLRHLLHRELRTGSNNDSQGFSKDFDIVFTAEFKDEKSRRDFNDSEEHQKFKDLVLSLAEDVIVYDFIDGQFIY</sequence>
<reference evidence="3" key="1">
    <citation type="submission" date="2024-06" db="EMBL/GenBank/DDBJ databases">
        <title>Multi-omics analyses provide insights into the biosynthesis of the anticancer antibiotic pleurotin in Hohenbuehelia grisea.</title>
        <authorList>
            <person name="Weaver J.A."/>
            <person name="Alberti F."/>
        </authorList>
    </citation>
    <scope>NUCLEOTIDE SEQUENCE [LARGE SCALE GENOMIC DNA]</scope>
    <source>
        <strain evidence="3">T-177</strain>
    </source>
</reference>
<gene>
    <name evidence="2" type="ORF">HGRIS_013891</name>
</gene>
<dbReference type="Proteomes" id="UP001556367">
    <property type="component" value="Unassembled WGS sequence"/>
</dbReference>
<dbReference type="InterPro" id="IPR013097">
    <property type="entry name" value="Dabb"/>
</dbReference>
<dbReference type="PROSITE" id="PS51502">
    <property type="entry name" value="S_R_A_B_BARREL"/>
    <property type="match status" value="1"/>
</dbReference>
<protein>
    <recommendedName>
        <fullName evidence="1">Stress-response A/B barrel domain-containing protein</fullName>
    </recommendedName>
</protein>
<dbReference type="EMBL" id="JASNQZ010000015">
    <property type="protein sequence ID" value="KAL0947823.1"/>
    <property type="molecule type" value="Genomic_DNA"/>
</dbReference>
<keyword evidence="3" id="KW-1185">Reference proteome</keyword>
<dbReference type="Gene3D" id="3.30.70.100">
    <property type="match status" value="1"/>
</dbReference>
<dbReference type="Pfam" id="PF07876">
    <property type="entry name" value="Dabb"/>
    <property type="match status" value="1"/>
</dbReference>
<accession>A0ABR3IX26</accession>
<proteinExistence type="predicted"/>
<evidence type="ECO:0000313" key="2">
    <source>
        <dbReference type="EMBL" id="KAL0947823.1"/>
    </source>
</evidence>
<dbReference type="InterPro" id="IPR011008">
    <property type="entry name" value="Dimeric_a/b-barrel"/>
</dbReference>
<evidence type="ECO:0000313" key="3">
    <source>
        <dbReference type="Proteomes" id="UP001556367"/>
    </source>
</evidence>
<dbReference type="SUPFAM" id="SSF54909">
    <property type="entry name" value="Dimeric alpha+beta barrel"/>
    <property type="match status" value="1"/>
</dbReference>
<comment type="caution">
    <text evidence="2">The sequence shown here is derived from an EMBL/GenBank/DDBJ whole genome shotgun (WGS) entry which is preliminary data.</text>
</comment>
<organism evidence="2 3">
    <name type="scientific">Hohenbuehelia grisea</name>
    <dbReference type="NCBI Taxonomy" id="104357"/>
    <lineage>
        <taxon>Eukaryota</taxon>
        <taxon>Fungi</taxon>
        <taxon>Dikarya</taxon>
        <taxon>Basidiomycota</taxon>
        <taxon>Agaricomycotina</taxon>
        <taxon>Agaricomycetes</taxon>
        <taxon>Agaricomycetidae</taxon>
        <taxon>Agaricales</taxon>
        <taxon>Pleurotineae</taxon>
        <taxon>Pleurotaceae</taxon>
        <taxon>Hohenbuehelia</taxon>
    </lineage>
</organism>
<feature type="domain" description="Stress-response A/B barrel" evidence="1">
    <location>
        <begin position="288"/>
        <end position="384"/>
    </location>
</feature>
<dbReference type="SMART" id="SM00886">
    <property type="entry name" value="Dabb"/>
    <property type="match status" value="1"/>
</dbReference>
<name>A0ABR3IX26_9AGAR</name>
<evidence type="ECO:0000259" key="1">
    <source>
        <dbReference type="PROSITE" id="PS51502"/>
    </source>
</evidence>